<sequence>MYTHKMGFLILLISGTMMTISSPSWFSAWIGLEVNLLSFIPLIKNKDNTLSSESMIKYFITQALGSMIVIFSIITMHISPNVSMMLNMGLFLKLGAAPLHSWFPEVMAGLDWTSALLLMTWQKIAPMVLIMYSTGDKYITSVFIIASSMMGGLLGLNQTNLRKILAYSSINHIGWMLAALTNSWTVWTTYFLAYSLINMTIIYILKNFKMSSINQMIKMKSSPMISSMTTMNILSLGGLPPFLGFLPKWLTITLMTHNNLPFLTIPLIVFTLMSLFYYLRMTFNCLMMITESSVMSTKPKMNFILMVNNFILLSSLLMTPVLILIF</sequence>
<keyword evidence="15 18" id="KW-0496">Mitochondrion</keyword>
<comment type="function">
    <text evidence="1">Core subunit of the mitochondrial membrane respiratory chain NADH dehydrogenase (Complex I) that is believed to belong to the minimal assembly required for catalysis. Complex I functions in the transfer of electrons from NADH to the respiratory chain. The immediate electron acceptor for the enzyme is believed to be ubiquinone.</text>
</comment>
<evidence type="ECO:0000256" key="8">
    <source>
        <dbReference type="ARBA" id="ARBA00022692"/>
    </source>
</evidence>
<feature type="transmembrane region" description="Helical" evidence="18">
    <location>
        <begin position="263"/>
        <end position="283"/>
    </location>
</feature>
<evidence type="ECO:0000256" key="3">
    <source>
        <dbReference type="ARBA" id="ARBA00007012"/>
    </source>
</evidence>
<feature type="domain" description="NADH:quinone oxidoreductase/Mrp antiporter transmembrane" evidence="19">
    <location>
        <begin position="83"/>
        <end position="268"/>
    </location>
</feature>
<feature type="domain" description="NADH:quinone oxidoreductase/Mrp antiporter transmembrane" evidence="19">
    <location>
        <begin position="22"/>
        <end position="78"/>
    </location>
</feature>
<comment type="catalytic activity">
    <reaction evidence="17 18">
        <text>a ubiquinone + NADH + 5 H(+)(in) = a ubiquinol + NAD(+) + 4 H(+)(out)</text>
        <dbReference type="Rhea" id="RHEA:29091"/>
        <dbReference type="Rhea" id="RHEA-COMP:9565"/>
        <dbReference type="Rhea" id="RHEA-COMP:9566"/>
        <dbReference type="ChEBI" id="CHEBI:15378"/>
        <dbReference type="ChEBI" id="CHEBI:16389"/>
        <dbReference type="ChEBI" id="CHEBI:17976"/>
        <dbReference type="ChEBI" id="CHEBI:57540"/>
        <dbReference type="ChEBI" id="CHEBI:57945"/>
        <dbReference type="EC" id="7.1.1.2"/>
    </reaction>
</comment>
<name>A0A6G6C8W5_9CUCU</name>
<evidence type="ECO:0000256" key="13">
    <source>
        <dbReference type="ARBA" id="ARBA00023027"/>
    </source>
</evidence>
<evidence type="ECO:0000256" key="12">
    <source>
        <dbReference type="ARBA" id="ARBA00022989"/>
    </source>
</evidence>
<keyword evidence="9 18" id="KW-0999">Mitochondrion inner membrane</keyword>
<evidence type="ECO:0000256" key="7">
    <source>
        <dbReference type="ARBA" id="ARBA00022660"/>
    </source>
</evidence>
<evidence type="ECO:0000256" key="5">
    <source>
        <dbReference type="ARBA" id="ARBA00021008"/>
    </source>
</evidence>
<evidence type="ECO:0000256" key="17">
    <source>
        <dbReference type="ARBA" id="ARBA00049551"/>
    </source>
</evidence>
<dbReference type="PANTHER" id="PTHR46552">
    <property type="entry name" value="NADH-UBIQUINONE OXIDOREDUCTASE CHAIN 2"/>
    <property type="match status" value="1"/>
</dbReference>
<dbReference type="GeneID" id="44804649"/>
<evidence type="ECO:0000256" key="6">
    <source>
        <dbReference type="ARBA" id="ARBA00022448"/>
    </source>
</evidence>
<evidence type="ECO:0000256" key="2">
    <source>
        <dbReference type="ARBA" id="ARBA00004448"/>
    </source>
</evidence>
<dbReference type="GO" id="GO:0008137">
    <property type="term" value="F:NADH dehydrogenase (ubiquinone) activity"/>
    <property type="evidence" value="ECO:0007669"/>
    <property type="project" value="UniProtKB-EC"/>
</dbReference>
<keyword evidence="16 18" id="KW-0472">Membrane</keyword>
<dbReference type="Pfam" id="PF00361">
    <property type="entry name" value="Proton_antipo_M"/>
    <property type="match status" value="2"/>
</dbReference>
<comment type="subcellular location">
    <subcellularLocation>
        <location evidence="2 18">Mitochondrion inner membrane</location>
        <topology evidence="2 18">Multi-pass membrane protein</topology>
    </subcellularLocation>
</comment>
<reference evidence="20" key="1">
    <citation type="submission" date="2019-03" db="EMBL/GenBank/DDBJ databases">
        <title>The comparison of Scolytus schevyrewi and Scolytus seulensis.</title>
        <authorList>
            <person name="Zhang L."/>
            <person name="Wang J."/>
        </authorList>
    </citation>
    <scope>NUCLEOTIDE SEQUENCE</scope>
</reference>
<accession>A0A6G6C8W5</accession>
<dbReference type="GO" id="GO:0005743">
    <property type="term" value="C:mitochondrial inner membrane"/>
    <property type="evidence" value="ECO:0007669"/>
    <property type="project" value="UniProtKB-SubCell"/>
</dbReference>
<organism evidence="20">
    <name type="scientific">Scolytus schevyrewi</name>
    <dbReference type="NCBI Taxonomy" id="1158787"/>
    <lineage>
        <taxon>Eukaryota</taxon>
        <taxon>Metazoa</taxon>
        <taxon>Ecdysozoa</taxon>
        <taxon>Arthropoda</taxon>
        <taxon>Hexapoda</taxon>
        <taxon>Insecta</taxon>
        <taxon>Pterygota</taxon>
        <taxon>Neoptera</taxon>
        <taxon>Endopterygota</taxon>
        <taxon>Coleoptera</taxon>
        <taxon>Polyphaga</taxon>
        <taxon>Cucujiformia</taxon>
        <taxon>Curculionidae</taxon>
        <taxon>Scolytinae</taxon>
        <taxon>Scolytus</taxon>
    </lineage>
</organism>
<keyword evidence="14 18" id="KW-0830">Ubiquinone</keyword>
<evidence type="ECO:0000256" key="4">
    <source>
        <dbReference type="ARBA" id="ARBA00012944"/>
    </source>
</evidence>
<keyword evidence="12 18" id="KW-1133">Transmembrane helix</keyword>
<gene>
    <name evidence="20" type="primary">nad2</name>
</gene>
<protein>
    <recommendedName>
        <fullName evidence="5 18">NADH-ubiquinone oxidoreductase chain 2</fullName>
        <ecNumber evidence="4 18">7.1.1.2</ecNumber>
    </recommendedName>
</protein>
<evidence type="ECO:0000256" key="15">
    <source>
        <dbReference type="ARBA" id="ARBA00023128"/>
    </source>
</evidence>
<evidence type="ECO:0000256" key="14">
    <source>
        <dbReference type="ARBA" id="ARBA00023075"/>
    </source>
</evidence>
<dbReference type="PANTHER" id="PTHR46552:SF1">
    <property type="entry name" value="NADH-UBIQUINONE OXIDOREDUCTASE CHAIN 2"/>
    <property type="match status" value="1"/>
</dbReference>
<dbReference type="EC" id="7.1.1.2" evidence="4 18"/>
<geneLocation type="mitochondrion" evidence="20"/>
<keyword evidence="7 18" id="KW-0679">Respiratory chain</keyword>
<evidence type="ECO:0000256" key="16">
    <source>
        <dbReference type="ARBA" id="ARBA00023136"/>
    </source>
</evidence>
<evidence type="ECO:0000259" key="19">
    <source>
        <dbReference type="Pfam" id="PF00361"/>
    </source>
</evidence>
<dbReference type="GO" id="GO:0006120">
    <property type="term" value="P:mitochondrial electron transport, NADH to ubiquinone"/>
    <property type="evidence" value="ECO:0007669"/>
    <property type="project" value="InterPro"/>
</dbReference>
<dbReference type="InterPro" id="IPR001750">
    <property type="entry name" value="ND/Mrp_TM"/>
</dbReference>
<feature type="transmembrane region" description="Helical" evidence="18">
    <location>
        <begin position="225"/>
        <end position="243"/>
    </location>
</feature>
<dbReference type="AlphaFoldDB" id="A0A6G6C8W5"/>
<dbReference type="RefSeq" id="YP_009742202.1">
    <property type="nucleotide sequence ID" value="NC_046589.1"/>
</dbReference>
<feature type="transmembrane region" description="Helical" evidence="18">
    <location>
        <begin position="303"/>
        <end position="325"/>
    </location>
</feature>
<evidence type="ECO:0000256" key="1">
    <source>
        <dbReference type="ARBA" id="ARBA00003257"/>
    </source>
</evidence>
<evidence type="ECO:0000256" key="10">
    <source>
        <dbReference type="ARBA" id="ARBA00022967"/>
    </source>
</evidence>
<keyword evidence="8 18" id="KW-0812">Transmembrane</keyword>
<evidence type="ECO:0000256" key="11">
    <source>
        <dbReference type="ARBA" id="ARBA00022982"/>
    </source>
</evidence>
<comment type="similarity">
    <text evidence="3 18">Belongs to the complex I subunit 2 family.</text>
</comment>
<dbReference type="InterPro" id="IPR050175">
    <property type="entry name" value="Complex_I_Subunit_2"/>
</dbReference>
<dbReference type="InterPro" id="IPR003917">
    <property type="entry name" value="NADH_UbQ_OxRdtase_chain2"/>
</dbReference>
<feature type="transmembrane region" description="Helical" evidence="18">
    <location>
        <begin position="187"/>
        <end position="205"/>
    </location>
</feature>
<feature type="transmembrane region" description="Helical" evidence="18">
    <location>
        <begin position="138"/>
        <end position="157"/>
    </location>
</feature>
<keyword evidence="10 18" id="KW-1278">Translocase</keyword>
<keyword evidence="11 18" id="KW-0249">Electron transport</keyword>
<dbReference type="PRINTS" id="PR01436">
    <property type="entry name" value="NADHDHGNASE2"/>
</dbReference>
<keyword evidence="6" id="KW-0813">Transport</keyword>
<comment type="function">
    <text evidence="18">Core subunit of the mitochondrial membrane respiratory chain NADH dehydrogenase (Complex I) which catalyzes electron transfer from NADH through the respiratory chain, using ubiquinone as an electron acceptor. Essential for the catalytic activity and assembly of complex I.</text>
</comment>
<evidence type="ECO:0000256" key="9">
    <source>
        <dbReference type="ARBA" id="ARBA00022792"/>
    </source>
</evidence>
<dbReference type="EMBL" id="MK636870">
    <property type="protein sequence ID" value="QID77580.1"/>
    <property type="molecule type" value="Genomic_DNA"/>
</dbReference>
<keyword evidence="13 18" id="KW-0520">NAD</keyword>
<evidence type="ECO:0000256" key="18">
    <source>
        <dbReference type="RuleBase" id="RU003403"/>
    </source>
</evidence>
<feature type="transmembrane region" description="Helical" evidence="18">
    <location>
        <begin position="55"/>
        <end position="78"/>
    </location>
</feature>
<proteinExistence type="inferred from homology"/>
<dbReference type="CTD" id="67122138"/>
<evidence type="ECO:0000313" key="20">
    <source>
        <dbReference type="EMBL" id="QID77580.1"/>
    </source>
</evidence>